<feature type="region of interest" description="Disordered" evidence="1">
    <location>
        <begin position="154"/>
        <end position="174"/>
    </location>
</feature>
<evidence type="ECO:0000256" key="1">
    <source>
        <dbReference type="SAM" id="MobiDB-lite"/>
    </source>
</evidence>
<reference evidence="2 3" key="2">
    <citation type="submission" date="2020-05" db="EMBL/GenBank/DDBJ databases">
        <title>Identification and distribution of gene clusters putatively required for synthesis of sphingolipid metabolism inhibitors in phylogenetically diverse species of the filamentous fungus Fusarium.</title>
        <authorList>
            <person name="Kim H.-S."/>
            <person name="Busman M."/>
            <person name="Brown D.W."/>
            <person name="Divon H."/>
            <person name="Uhlig S."/>
            <person name="Proctor R.H."/>
        </authorList>
    </citation>
    <scope>NUCLEOTIDE SEQUENCE [LARGE SCALE GENOMIC DNA]</scope>
    <source>
        <strain evidence="2 3">NRRL 25331</strain>
    </source>
</reference>
<name>A0A8H5T1K9_FUSCI</name>
<dbReference type="Proteomes" id="UP000572754">
    <property type="component" value="Unassembled WGS sequence"/>
</dbReference>
<keyword evidence="3" id="KW-1185">Reference proteome</keyword>
<dbReference type="AlphaFoldDB" id="A0A8H5T1K9"/>
<accession>A0A8H5T1K9</accession>
<sequence length="174" mass="20198">MSTKRCFLSVPSELRLHIYRAYFQLDGGYVYDVKSEKLKTSDGQPIDFSLMFTCRTIANEARHLPLSVNTVTFSTLYREDWRSLAGCFNVVATYYRHLEADLVLHLAEFMTPEMDGLFALKYPDVASRLKAVSRNHRHDWQVHNDRRVNEVMAADSGTADERTRDEVERLKGMR</sequence>
<evidence type="ECO:0000313" key="3">
    <source>
        <dbReference type="Proteomes" id="UP000572754"/>
    </source>
</evidence>
<gene>
    <name evidence="2" type="ORF">FCIRC_11912</name>
</gene>
<evidence type="ECO:0000313" key="2">
    <source>
        <dbReference type="EMBL" id="KAF5661208.1"/>
    </source>
</evidence>
<reference evidence="3" key="1">
    <citation type="journal article" date="2020" name="BMC Genomics">
        <title>Correction to: Identification and distribution of gene clusters required for synthesis of sphingolipid metabolism inhibitors in diverse species of the filamentous fungus Fusarium.</title>
        <authorList>
            <person name="Kim H.S."/>
            <person name="Lohmar J.M."/>
            <person name="Busman M."/>
            <person name="Brown D.W."/>
            <person name="Naumann T.A."/>
            <person name="Divon H.H."/>
            <person name="Lysoe E."/>
            <person name="Uhlig S."/>
            <person name="Proctor R.H."/>
        </authorList>
    </citation>
    <scope>NUCLEOTIDE SEQUENCE [LARGE SCALE GENOMIC DNA]</scope>
    <source>
        <strain evidence="3">NRRL 25331</strain>
    </source>
</reference>
<protein>
    <submittedName>
        <fullName evidence="2">Uncharacterized protein</fullName>
    </submittedName>
</protein>
<organism evidence="2 3">
    <name type="scientific">Fusarium circinatum</name>
    <name type="common">Pitch canker fungus</name>
    <name type="synonym">Gibberella circinata</name>
    <dbReference type="NCBI Taxonomy" id="48490"/>
    <lineage>
        <taxon>Eukaryota</taxon>
        <taxon>Fungi</taxon>
        <taxon>Dikarya</taxon>
        <taxon>Ascomycota</taxon>
        <taxon>Pezizomycotina</taxon>
        <taxon>Sordariomycetes</taxon>
        <taxon>Hypocreomycetidae</taxon>
        <taxon>Hypocreales</taxon>
        <taxon>Nectriaceae</taxon>
        <taxon>Fusarium</taxon>
        <taxon>Fusarium fujikuroi species complex</taxon>
    </lineage>
</organism>
<comment type="caution">
    <text evidence="2">The sequence shown here is derived from an EMBL/GenBank/DDBJ whole genome shotgun (WGS) entry which is preliminary data.</text>
</comment>
<dbReference type="EMBL" id="JAAQPE010000491">
    <property type="protein sequence ID" value="KAF5661208.1"/>
    <property type="molecule type" value="Genomic_DNA"/>
</dbReference>
<feature type="compositionally biased region" description="Basic and acidic residues" evidence="1">
    <location>
        <begin position="159"/>
        <end position="174"/>
    </location>
</feature>
<proteinExistence type="predicted"/>